<protein>
    <submittedName>
        <fullName evidence="1">Uncharacterized protein</fullName>
    </submittedName>
</protein>
<gene>
    <name evidence="1" type="ORF">LCGC14_2075390</name>
</gene>
<evidence type="ECO:0000313" key="1">
    <source>
        <dbReference type="EMBL" id="KKL73391.1"/>
    </source>
</evidence>
<feature type="non-terminal residue" evidence="1">
    <location>
        <position position="199"/>
    </location>
</feature>
<proteinExistence type="predicted"/>
<reference evidence="1" key="1">
    <citation type="journal article" date="2015" name="Nature">
        <title>Complex archaea that bridge the gap between prokaryotes and eukaryotes.</title>
        <authorList>
            <person name="Spang A."/>
            <person name="Saw J.H."/>
            <person name="Jorgensen S.L."/>
            <person name="Zaremba-Niedzwiedzka K."/>
            <person name="Martijn J."/>
            <person name="Lind A.E."/>
            <person name="van Eijk R."/>
            <person name="Schleper C."/>
            <person name="Guy L."/>
            <person name="Ettema T.J."/>
        </authorList>
    </citation>
    <scope>NUCLEOTIDE SEQUENCE</scope>
</reference>
<comment type="caution">
    <text evidence="1">The sequence shown here is derived from an EMBL/GenBank/DDBJ whole genome shotgun (WGS) entry which is preliminary data.</text>
</comment>
<organism evidence="1">
    <name type="scientific">marine sediment metagenome</name>
    <dbReference type="NCBI Taxonomy" id="412755"/>
    <lineage>
        <taxon>unclassified sequences</taxon>
        <taxon>metagenomes</taxon>
        <taxon>ecological metagenomes</taxon>
    </lineage>
</organism>
<sequence length="199" mass="21403">MGKTTHTIPIPRFPAPAGRYDRQNEAQFRRELERAYQDIVSYVAETNLDPATLADHVLATEAAIGAQHTVSGLTNRDVLVASSATAANFRALVEDDISNLVHYTSADFDTDFGGKSTSDLSEGTNLYYTDGRADARIGLANLEDLADVVAYDALTDDEILQWNTAAGGWRHRALAEAGISAAGHTHALNDITNPTGNKT</sequence>
<name>A0A0F9F4J6_9ZZZZ</name>
<dbReference type="AlphaFoldDB" id="A0A0F9F4J6"/>
<dbReference type="EMBL" id="LAZR01024974">
    <property type="protein sequence ID" value="KKL73391.1"/>
    <property type="molecule type" value="Genomic_DNA"/>
</dbReference>
<accession>A0A0F9F4J6</accession>